<keyword evidence="4" id="KW-1185">Reference proteome</keyword>
<feature type="compositionally biased region" description="Low complexity" evidence="1">
    <location>
        <begin position="87"/>
        <end position="101"/>
    </location>
</feature>
<feature type="region of interest" description="Disordered" evidence="1">
    <location>
        <begin position="125"/>
        <end position="164"/>
    </location>
</feature>
<name>A0A0J1CUN7_9BURK</name>
<sequence>MSKHTESQSDADRPDADFNLDVNPAPAATPVRFGRLALWVASASALAVGVVGTVAYGVWFNQDQRAYAEAMENARQTLWITASTSAAQPTSSSGYGDLSSSTPPGAAVSSVDLNAPVFSTQFDRRAAPSRDVAAPKLATTRPDRASCSANLDRHRPTSRAKSNSGLFTRVGSFFHRVSYRQRGTEGQRDIYSRP</sequence>
<feature type="region of interest" description="Disordered" evidence="1">
    <location>
        <begin position="87"/>
        <end position="107"/>
    </location>
</feature>
<evidence type="ECO:0000256" key="1">
    <source>
        <dbReference type="SAM" id="MobiDB-lite"/>
    </source>
</evidence>
<protein>
    <submittedName>
        <fullName evidence="3">Uncharacterized protein</fullName>
    </submittedName>
</protein>
<evidence type="ECO:0000313" key="4">
    <source>
        <dbReference type="Proteomes" id="UP000035963"/>
    </source>
</evidence>
<keyword evidence="2" id="KW-1133">Transmembrane helix</keyword>
<reference evidence="3 4" key="1">
    <citation type="journal article" date="2015" name="Genome Announc.">
        <title>Draft Genome Sequence of Burkholderia sp. Strain PML1(12), an Ectomycorrhizosphere-Inhabiting Bacterium with Effective Mineral-Weathering Ability.</title>
        <authorList>
            <person name="Uroz S."/>
            <person name="Oger P."/>
        </authorList>
    </citation>
    <scope>NUCLEOTIDE SEQUENCE [LARGE SCALE GENOMIC DNA]</scope>
    <source>
        <strain evidence="4">PML1(12)</strain>
    </source>
</reference>
<evidence type="ECO:0000256" key="2">
    <source>
        <dbReference type="SAM" id="Phobius"/>
    </source>
</evidence>
<dbReference type="PATRIC" id="fig|908627.4.peg.4585"/>
<dbReference type="Proteomes" id="UP000035963">
    <property type="component" value="Unassembled WGS sequence"/>
</dbReference>
<keyword evidence="2" id="KW-0812">Transmembrane</keyword>
<dbReference type="AlphaFoldDB" id="A0A0J1CUN7"/>
<evidence type="ECO:0000313" key="3">
    <source>
        <dbReference type="EMBL" id="KLU24319.1"/>
    </source>
</evidence>
<dbReference type="EMBL" id="AEJF01000127">
    <property type="protein sequence ID" value="KLU24319.1"/>
    <property type="molecule type" value="Genomic_DNA"/>
</dbReference>
<gene>
    <name evidence="3" type="ORF">EOS_20465</name>
</gene>
<organism evidence="3 4">
    <name type="scientific">Caballeronia mineralivorans PML1(12)</name>
    <dbReference type="NCBI Taxonomy" id="908627"/>
    <lineage>
        <taxon>Bacteria</taxon>
        <taxon>Pseudomonadati</taxon>
        <taxon>Pseudomonadota</taxon>
        <taxon>Betaproteobacteria</taxon>
        <taxon>Burkholderiales</taxon>
        <taxon>Burkholderiaceae</taxon>
        <taxon>Caballeronia</taxon>
    </lineage>
</organism>
<feature type="transmembrane region" description="Helical" evidence="2">
    <location>
        <begin position="36"/>
        <end position="59"/>
    </location>
</feature>
<feature type="region of interest" description="Disordered" evidence="1">
    <location>
        <begin position="1"/>
        <end position="21"/>
    </location>
</feature>
<proteinExistence type="predicted"/>
<accession>A0A0J1CUN7</accession>
<feature type="compositionally biased region" description="Basic and acidic residues" evidence="1">
    <location>
        <begin position="1"/>
        <end position="16"/>
    </location>
</feature>
<keyword evidence="2" id="KW-0472">Membrane</keyword>
<comment type="caution">
    <text evidence="3">The sequence shown here is derived from an EMBL/GenBank/DDBJ whole genome shotgun (WGS) entry which is preliminary data.</text>
</comment>